<dbReference type="InterPro" id="IPR035906">
    <property type="entry name" value="MetI-like_sf"/>
</dbReference>
<accession>A0A0E2E3R7</accession>
<dbReference type="PATRIC" id="fig|999432.5.peg.2526"/>
<evidence type="ECO:0000256" key="4">
    <source>
        <dbReference type="ARBA" id="ARBA00022692"/>
    </source>
</evidence>
<feature type="transmembrane region" description="Helical" evidence="7">
    <location>
        <begin position="27"/>
        <end position="48"/>
    </location>
</feature>
<evidence type="ECO:0000313" key="9">
    <source>
        <dbReference type="EMBL" id="EMB30746.1"/>
    </source>
</evidence>
<gene>
    <name evidence="9" type="ORF">HMPREF9726_02431</name>
</gene>
<evidence type="ECO:0000256" key="1">
    <source>
        <dbReference type="ARBA" id="ARBA00004651"/>
    </source>
</evidence>
<keyword evidence="4 7" id="KW-0812">Transmembrane</keyword>
<dbReference type="HOGENOM" id="CLU_036879_1_2_12"/>
<feature type="transmembrane region" description="Helical" evidence="7">
    <location>
        <begin position="306"/>
        <end position="332"/>
    </location>
</feature>
<dbReference type="Pfam" id="PF00528">
    <property type="entry name" value="BPD_transp_1"/>
    <property type="match status" value="1"/>
</dbReference>
<evidence type="ECO:0000256" key="5">
    <source>
        <dbReference type="ARBA" id="ARBA00022989"/>
    </source>
</evidence>
<name>A0A0E2E3R7_TREDN</name>
<organism evidence="9">
    <name type="scientific">Treponema denticola H-22</name>
    <dbReference type="NCBI Taxonomy" id="999432"/>
    <lineage>
        <taxon>Bacteria</taxon>
        <taxon>Pseudomonadati</taxon>
        <taxon>Spirochaetota</taxon>
        <taxon>Spirochaetia</taxon>
        <taxon>Spirochaetales</taxon>
        <taxon>Treponemataceae</taxon>
        <taxon>Treponema</taxon>
    </lineage>
</organism>
<evidence type="ECO:0000256" key="2">
    <source>
        <dbReference type="ARBA" id="ARBA00022448"/>
    </source>
</evidence>
<dbReference type="PANTHER" id="PTHR43163:SF6">
    <property type="entry name" value="DIPEPTIDE TRANSPORT SYSTEM PERMEASE PROTEIN DPPB-RELATED"/>
    <property type="match status" value="1"/>
</dbReference>
<dbReference type="PROSITE" id="PS50928">
    <property type="entry name" value="ABC_TM1"/>
    <property type="match status" value="1"/>
</dbReference>
<comment type="similarity">
    <text evidence="7">Belongs to the binding-protein-dependent transport system permease family.</text>
</comment>
<keyword evidence="5 7" id="KW-1133">Transmembrane helix</keyword>
<feature type="transmembrane region" description="Helical" evidence="7">
    <location>
        <begin position="129"/>
        <end position="148"/>
    </location>
</feature>
<evidence type="ECO:0000259" key="8">
    <source>
        <dbReference type="PROSITE" id="PS50928"/>
    </source>
</evidence>
<keyword evidence="2 7" id="KW-0813">Transport</keyword>
<dbReference type="AlphaFoldDB" id="A0A0E2E3R7"/>
<feature type="domain" description="ABC transmembrane type-1" evidence="8">
    <location>
        <begin position="121"/>
        <end position="325"/>
    </location>
</feature>
<dbReference type="GO" id="GO:0005886">
    <property type="term" value="C:plasma membrane"/>
    <property type="evidence" value="ECO:0007669"/>
    <property type="project" value="UniProtKB-SubCell"/>
</dbReference>
<reference evidence="9" key="1">
    <citation type="submission" date="2012-01" db="EMBL/GenBank/DDBJ databases">
        <title>The Genome Sequence of Treponema denticola H-22.</title>
        <authorList>
            <consortium name="The Broad Institute Genome Sequencing Platform"/>
            <person name="Earl A."/>
            <person name="Ward D."/>
            <person name="Feldgarden M."/>
            <person name="Gevers D."/>
            <person name="Blanton J.M."/>
            <person name="Fenno C.J."/>
            <person name="Baranova O.V."/>
            <person name="Mathney J."/>
            <person name="Dewhirst F.E."/>
            <person name="Izard J."/>
            <person name="Young S.K."/>
            <person name="Zeng Q."/>
            <person name="Gargeya S."/>
            <person name="Fitzgerald M."/>
            <person name="Haas B."/>
            <person name="Abouelleil A."/>
            <person name="Alvarado L."/>
            <person name="Arachchi H.M."/>
            <person name="Berlin A."/>
            <person name="Chapman S.B."/>
            <person name="Gearin G."/>
            <person name="Goldberg J."/>
            <person name="Griggs A."/>
            <person name="Gujja S."/>
            <person name="Hansen M."/>
            <person name="Heiman D."/>
            <person name="Howarth C."/>
            <person name="Larimer J."/>
            <person name="Lui A."/>
            <person name="MacDonald P.J.P."/>
            <person name="McCowen C."/>
            <person name="Montmayeur A."/>
            <person name="Murphy C."/>
            <person name="Neiman D."/>
            <person name="Pearson M."/>
            <person name="Priest M."/>
            <person name="Roberts A."/>
            <person name="Saif S."/>
            <person name="Shea T."/>
            <person name="Sisk P."/>
            <person name="Stolte C."/>
            <person name="Sykes S."/>
            <person name="Wortman J."/>
            <person name="Nusbaum C."/>
            <person name="Birren B."/>
        </authorList>
    </citation>
    <scope>NUCLEOTIDE SEQUENCE [LARGE SCALE GENOMIC DNA]</scope>
    <source>
        <strain evidence="9">H-22</strain>
    </source>
</reference>
<dbReference type="InterPro" id="IPR000515">
    <property type="entry name" value="MetI-like"/>
</dbReference>
<dbReference type="Pfam" id="PF19300">
    <property type="entry name" value="BPD_transp_1_N"/>
    <property type="match status" value="1"/>
</dbReference>
<comment type="caution">
    <text evidence="9">The sequence shown here is derived from an EMBL/GenBank/DDBJ whole genome shotgun (WGS) entry which is preliminary data.</text>
</comment>
<sequence>MANNNVSGSKSLFEILFPYVRYIFKRLVSIIPVLIIMSVAIFILINLMPGDPILAMLDPEKTKAMTPEERALYIENMRKFLGYDKGPVERYFLWMGDTFRGEFGYSIKYNKPVNEFIGTYIKRSFRINIWGFLLAFLISIPVGITAAVKKNSFFDKTVTVLTIVGISLPSFFLALLLIMVFVIFMQILPFSGMSDPRGILPDWHYIILPVTVVVLTSLVGLIRYVRSAMIEILKSDYIRTARAKGLSEKVVIYRHAFQNALIPVVTLIGLYIPGLFGGSIVVEKIFAYPGMGLLMNYAYGFKDRAVLQTVLLFFGLLTLLGNIFIDVGYMVVDPRIREGKV</sequence>
<dbReference type="SUPFAM" id="SSF161098">
    <property type="entry name" value="MetI-like"/>
    <property type="match status" value="1"/>
</dbReference>
<dbReference type="GO" id="GO:0055085">
    <property type="term" value="P:transmembrane transport"/>
    <property type="evidence" value="ECO:0007669"/>
    <property type="project" value="InterPro"/>
</dbReference>
<proteinExistence type="inferred from homology"/>
<keyword evidence="6 7" id="KW-0472">Membrane</keyword>
<evidence type="ECO:0000256" key="3">
    <source>
        <dbReference type="ARBA" id="ARBA00022475"/>
    </source>
</evidence>
<dbReference type="Proteomes" id="UP000011705">
    <property type="component" value="Chromosome"/>
</dbReference>
<dbReference type="InterPro" id="IPR045621">
    <property type="entry name" value="BPD_transp_1_N"/>
</dbReference>
<dbReference type="GeneID" id="2740831"/>
<comment type="subcellular location">
    <subcellularLocation>
        <location evidence="1 7">Cell membrane</location>
        <topology evidence="1 7">Multi-pass membrane protein</topology>
    </subcellularLocation>
</comment>
<dbReference type="PANTHER" id="PTHR43163">
    <property type="entry name" value="DIPEPTIDE TRANSPORT SYSTEM PERMEASE PROTEIN DPPB-RELATED"/>
    <property type="match status" value="1"/>
</dbReference>
<protein>
    <recommendedName>
        <fullName evidence="8">ABC transmembrane type-1 domain-containing protein</fullName>
    </recommendedName>
</protein>
<feature type="transmembrane region" description="Helical" evidence="7">
    <location>
        <begin position="160"/>
        <end position="185"/>
    </location>
</feature>
<feature type="transmembrane region" description="Helical" evidence="7">
    <location>
        <begin position="260"/>
        <end position="286"/>
    </location>
</feature>
<dbReference type="Gene3D" id="1.10.3720.10">
    <property type="entry name" value="MetI-like"/>
    <property type="match status" value="1"/>
</dbReference>
<feature type="transmembrane region" description="Helical" evidence="7">
    <location>
        <begin position="205"/>
        <end position="225"/>
    </location>
</feature>
<dbReference type="CDD" id="cd06261">
    <property type="entry name" value="TM_PBP2"/>
    <property type="match status" value="1"/>
</dbReference>
<dbReference type="EMBL" id="AGDV01000021">
    <property type="protein sequence ID" value="EMB30746.1"/>
    <property type="molecule type" value="Genomic_DNA"/>
</dbReference>
<evidence type="ECO:0000256" key="7">
    <source>
        <dbReference type="RuleBase" id="RU363032"/>
    </source>
</evidence>
<evidence type="ECO:0000256" key="6">
    <source>
        <dbReference type="ARBA" id="ARBA00023136"/>
    </source>
</evidence>
<dbReference type="RefSeq" id="WP_002671815.1">
    <property type="nucleotide sequence ID" value="NZ_CM001795.1"/>
</dbReference>
<keyword evidence="3" id="KW-1003">Cell membrane</keyword>